<dbReference type="InterPro" id="IPR001188">
    <property type="entry name" value="Sperm_putr-bd"/>
</dbReference>
<evidence type="ECO:0000256" key="5">
    <source>
        <dbReference type="SAM" id="SignalP"/>
    </source>
</evidence>
<evidence type="ECO:0000313" key="6">
    <source>
        <dbReference type="EMBL" id="SDT95039.1"/>
    </source>
</evidence>
<dbReference type="SUPFAM" id="SSF53850">
    <property type="entry name" value="Periplasmic binding protein-like II"/>
    <property type="match status" value="1"/>
</dbReference>
<evidence type="ECO:0000256" key="3">
    <source>
        <dbReference type="ARBA" id="ARBA00022729"/>
    </source>
</evidence>
<gene>
    <name evidence="6" type="ORF">SAMN05216296_0827</name>
</gene>
<name>A0A1H2EJ59_9PSED</name>
<dbReference type="PIRSF" id="PIRSF019574">
    <property type="entry name" value="Periplasmic_polyamine_BP"/>
    <property type="match status" value="1"/>
</dbReference>
<dbReference type="GO" id="GO:0015846">
    <property type="term" value="P:polyamine transport"/>
    <property type="evidence" value="ECO:0007669"/>
    <property type="project" value="InterPro"/>
</dbReference>
<keyword evidence="7" id="KW-1185">Reference proteome</keyword>
<dbReference type="RefSeq" id="WP_090193222.1">
    <property type="nucleotide sequence ID" value="NZ_LT629785.1"/>
</dbReference>
<keyword evidence="2" id="KW-0813">Transport</keyword>
<feature type="chain" id="PRO_5009273066" evidence="5">
    <location>
        <begin position="26"/>
        <end position="366"/>
    </location>
</feature>
<evidence type="ECO:0000256" key="2">
    <source>
        <dbReference type="ARBA" id="ARBA00022448"/>
    </source>
</evidence>
<accession>A0A1H2EJ59</accession>
<keyword evidence="3 5" id="KW-0732">Signal</keyword>
<dbReference type="PRINTS" id="PR00909">
    <property type="entry name" value="SPERMDNBNDNG"/>
</dbReference>
<proteinExistence type="predicted"/>
<dbReference type="Pfam" id="PF13416">
    <property type="entry name" value="SBP_bac_8"/>
    <property type="match status" value="1"/>
</dbReference>
<dbReference type="CDD" id="cd13659">
    <property type="entry name" value="PBP2_PotF"/>
    <property type="match status" value="1"/>
</dbReference>
<dbReference type="GO" id="GO:0042597">
    <property type="term" value="C:periplasmic space"/>
    <property type="evidence" value="ECO:0007669"/>
    <property type="project" value="UniProtKB-SubCell"/>
</dbReference>
<evidence type="ECO:0000256" key="1">
    <source>
        <dbReference type="ARBA" id="ARBA00004418"/>
    </source>
</evidence>
<dbReference type="OrthoDB" id="9769319at2"/>
<dbReference type="InterPro" id="IPR006059">
    <property type="entry name" value="SBP"/>
</dbReference>
<comment type="subcellular location">
    <subcellularLocation>
        <location evidence="1">Periplasm</location>
    </subcellularLocation>
</comment>
<evidence type="ECO:0000313" key="7">
    <source>
        <dbReference type="Proteomes" id="UP000243232"/>
    </source>
</evidence>
<reference evidence="7" key="1">
    <citation type="submission" date="2016-10" db="EMBL/GenBank/DDBJ databases">
        <authorList>
            <person name="Varghese N."/>
            <person name="Submissions S."/>
        </authorList>
    </citation>
    <scope>NUCLEOTIDE SEQUENCE [LARGE SCALE GENOMIC DNA]</scope>
    <source>
        <strain evidence="7">DSM 17875</strain>
    </source>
</reference>
<protein>
    <submittedName>
        <fullName evidence="6">Putrescine transport system substrate-binding protein</fullName>
    </submittedName>
</protein>
<dbReference type="GO" id="GO:0019808">
    <property type="term" value="F:polyamine binding"/>
    <property type="evidence" value="ECO:0007669"/>
    <property type="project" value="InterPro"/>
</dbReference>
<dbReference type="PANTHER" id="PTHR30222:SF12">
    <property type="entry name" value="NORSPERMIDINE SENSOR"/>
    <property type="match status" value="1"/>
</dbReference>
<dbReference type="Proteomes" id="UP000243232">
    <property type="component" value="Chromosome I"/>
</dbReference>
<feature type="signal peptide" evidence="5">
    <location>
        <begin position="1"/>
        <end position="25"/>
    </location>
</feature>
<dbReference type="AlphaFoldDB" id="A0A1H2EJ59"/>
<keyword evidence="4" id="KW-0574">Periplasm</keyword>
<dbReference type="STRING" id="364197.SAMN05216296_0827"/>
<sequence>MPSLFSKSLVSLTLASLFCAASVQADQTVRIYNWSDYIAEDTIPNFTKETKIKVVYDVFDSNETLEAKLLSGNSGYDIVVPTAHFLSKQIKAGAFQKLDKSKLPNLVHLDPTLMKQLQKADPGNDYAIPYLWGTNGIGYNEKKVKEILGDDAPVNSWDLVFDPKYASKLSKCGIAYLDSADEIMPIVLNYIGLPHDSTNTADYKKAAAKLMEVRPYITYFHSSKYIGDLANGNICVAIGYSGDVMQAAARAEEAKNGQVIKYSIPKEGSVLWFDMMGIPVDARSPENALTFMNYILEPKVIAPISDYVAYANPNKDATALVDPEITGDPSIYPDEATMQRLWVDDVLPNKVMRAMTRAWSSVKTGQ</sequence>
<organism evidence="6 7">
    <name type="scientific">Pseudomonas pohangensis</name>
    <dbReference type="NCBI Taxonomy" id="364197"/>
    <lineage>
        <taxon>Bacteria</taxon>
        <taxon>Pseudomonadati</taxon>
        <taxon>Pseudomonadota</taxon>
        <taxon>Gammaproteobacteria</taxon>
        <taxon>Pseudomonadales</taxon>
        <taxon>Pseudomonadaceae</taxon>
        <taxon>Pseudomonas</taxon>
    </lineage>
</organism>
<dbReference type="EMBL" id="LT629785">
    <property type="protein sequence ID" value="SDT95039.1"/>
    <property type="molecule type" value="Genomic_DNA"/>
</dbReference>
<evidence type="ECO:0000256" key="4">
    <source>
        <dbReference type="ARBA" id="ARBA00022764"/>
    </source>
</evidence>
<dbReference type="Gene3D" id="3.40.190.10">
    <property type="entry name" value="Periplasmic binding protein-like II"/>
    <property type="match status" value="2"/>
</dbReference>
<dbReference type="PANTHER" id="PTHR30222">
    <property type="entry name" value="SPERMIDINE/PUTRESCINE-BINDING PERIPLASMIC PROTEIN"/>
    <property type="match status" value="1"/>
</dbReference>